<accession>A0A8I1ABX9</accession>
<gene>
    <name evidence="1" type="ORF">I8U20_14340</name>
</gene>
<organism evidence="1 2">
    <name type="scientific">Thermoactinomyces intermedius</name>
    <dbReference type="NCBI Taxonomy" id="2024"/>
    <lineage>
        <taxon>Bacteria</taxon>
        <taxon>Bacillati</taxon>
        <taxon>Bacillota</taxon>
        <taxon>Bacilli</taxon>
        <taxon>Bacillales</taxon>
        <taxon>Thermoactinomycetaceae</taxon>
        <taxon>Thermoactinomyces</taxon>
    </lineage>
</organism>
<sequence length="181" mass="21581">MKYHVYDLEVNKAYVKELCEANKIDIYLIVERCYRRYKDTYYCTKVYLKTDQGQCFHIEGITENFGAFKDEEFSIIIEKGWPDFEIHEKENGKSIIFRDENLEDTSKLILFDTFINEEGSSIEVKRSTEEFLNIYPVKVDKGLLFTRNDESIFIGLDYAPLVIMATKDPEYINELKKWWDE</sequence>
<proteinExistence type="predicted"/>
<reference evidence="1 2" key="1">
    <citation type="submission" date="2020-12" db="EMBL/GenBank/DDBJ databases">
        <title>WGS of Thermoactinomyces spp.</title>
        <authorList>
            <person name="Cheng K."/>
        </authorList>
    </citation>
    <scope>NUCLEOTIDE SEQUENCE [LARGE SCALE GENOMIC DNA]</scope>
    <source>
        <strain evidence="2">CICC 10671\DSM 43846</strain>
    </source>
</reference>
<protein>
    <submittedName>
        <fullName evidence="1">Uncharacterized protein</fullName>
    </submittedName>
</protein>
<evidence type="ECO:0000313" key="2">
    <source>
        <dbReference type="Proteomes" id="UP000633619"/>
    </source>
</evidence>
<dbReference type="RefSeq" id="WP_181732188.1">
    <property type="nucleotide sequence ID" value="NZ_JACEIR010000006.1"/>
</dbReference>
<keyword evidence="2" id="KW-1185">Reference proteome</keyword>
<dbReference type="Proteomes" id="UP000633619">
    <property type="component" value="Unassembled WGS sequence"/>
</dbReference>
<evidence type="ECO:0000313" key="1">
    <source>
        <dbReference type="EMBL" id="MBH8596466.1"/>
    </source>
</evidence>
<dbReference type="EMBL" id="JAECVW010000026">
    <property type="protein sequence ID" value="MBH8596466.1"/>
    <property type="molecule type" value="Genomic_DNA"/>
</dbReference>
<name>A0A8I1ABX9_THEIN</name>
<comment type="caution">
    <text evidence="1">The sequence shown here is derived from an EMBL/GenBank/DDBJ whole genome shotgun (WGS) entry which is preliminary data.</text>
</comment>
<dbReference type="AlphaFoldDB" id="A0A8I1ABX9"/>